<evidence type="ECO:0000313" key="3">
    <source>
        <dbReference type="Proteomes" id="UP001595904"/>
    </source>
</evidence>
<protein>
    <submittedName>
        <fullName evidence="2">S10 family peptidase</fullName>
    </submittedName>
</protein>
<dbReference type="Gene3D" id="3.40.50.1820">
    <property type="entry name" value="alpha/beta hydrolase"/>
    <property type="match status" value="1"/>
</dbReference>
<keyword evidence="1" id="KW-0732">Signal</keyword>
<organism evidence="2 3">
    <name type="scientific">Steroidobacter flavus</name>
    <dbReference type="NCBI Taxonomy" id="1842136"/>
    <lineage>
        <taxon>Bacteria</taxon>
        <taxon>Pseudomonadati</taxon>
        <taxon>Pseudomonadota</taxon>
        <taxon>Gammaproteobacteria</taxon>
        <taxon>Steroidobacterales</taxon>
        <taxon>Steroidobacteraceae</taxon>
        <taxon>Steroidobacter</taxon>
    </lineage>
</organism>
<accession>A0ABV8SJQ0</accession>
<dbReference type="SUPFAM" id="SSF53474">
    <property type="entry name" value="alpha/beta-Hydrolases"/>
    <property type="match status" value="1"/>
</dbReference>
<reference evidence="3" key="1">
    <citation type="journal article" date="2019" name="Int. J. Syst. Evol. Microbiol.">
        <title>The Global Catalogue of Microorganisms (GCM) 10K type strain sequencing project: providing services to taxonomists for standard genome sequencing and annotation.</title>
        <authorList>
            <consortium name="The Broad Institute Genomics Platform"/>
            <consortium name="The Broad Institute Genome Sequencing Center for Infectious Disease"/>
            <person name="Wu L."/>
            <person name="Ma J."/>
        </authorList>
    </citation>
    <scope>NUCLEOTIDE SEQUENCE [LARGE SCALE GENOMIC DNA]</scope>
    <source>
        <strain evidence="3">CGMCC 1.10759</strain>
    </source>
</reference>
<gene>
    <name evidence="2" type="ORF">ACFPN2_00590</name>
</gene>
<sequence length="493" mass="53889">MRLPAAIAMATLAIATYSIDASADASASPFGAVNISGPIVTNHKGTFGGKRVKYEAVVEPFDVTDPSGKPVARLVSTSYIAKDSDASARPVLFVFNGGPIVATTPLHMGAFGPKRVAIPDDISADPATFKVVDNVYAPLDVADVVIFDPANTGFSRTLPGVPPESQFSVVADGRQLTDLVQQWAKTHRRLSSPKYLVGESYGTMRAVEAADQLQKAGMPLEGIMLLGQAVNIIEYAQRPGNILSYVVSLPTLAAVGWSQNVADRKGRTFDQFIKDAQDYGAGEYLNVLFLGNTAAPERRQAVAKKLEEFTGLSARTYLERDLKITKTQYQQMLFPGYVLDTNDARYKRPAAQGNHDEELPGYASRYSPAAIEHFHKELKVPDIGNYFTGMPTAGAGLNGWNWGPNKSPFGDWPYVTQVRDVMKANPKFRVFVGNGYYDTQTTIGAMDYLISQAGWPMDRVRSSYYQGGHLFYTVEASLKKLSDDVRAMVTHQW</sequence>
<feature type="signal peptide" evidence="1">
    <location>
        <begin position="1"/>
        <end position="23"/>
    </location>
</feature>
<dbReference type="RefSeq" id="WP_380593939.1">
    <property type="nucleotide sequence ID" value="NZ_JBHSDU010000001.1"/>
</dbReference>
<dbReference type="InterPro" id="IPR029058">
    <property type="entry name" value="AB_hydrolase_fold"/>
</dbReference>
<name>A0ABV8SJQ0_9GAMM</name>
<evidence type="ECO:0000256" key="1">
    <source>
        <dbReference type="SAM" id="SignalP"/>
    </source>
</evidence>
<dbReference type="Pfam" id="PF00450">
    <property type="entry name" value="Peptidase_S10"/>
    <property type="match status" value="1"/>
</dbReference>
<dbReference type="Proteomes" id="UP001595904">
    <property type="component" value="Unassembled WGS sequence"/>
</dbReference>
<dbReference type="EMBL" id="JBHSDU010000001">
    <property type="protein sequence ID" value="MFC4307566.1"/>
    <property type="molecule type" value="Genomic_DNA"/>
</dbReference>
<feature type="chain" id="PRO_5045613363" evidence="1">
    <location>
        <begin position="24"/>
        <end position="493"/>
    </location>
</feature>
<proteinExistence type="predicted"/>
<comment type="caution">
    <text evidence="2">The sequence shown here is derived from an EMBL/GenBank/DDBJ whole genome shotgun (WGS) entry which is preliminary data.</text>
</comment>
<evidence type="ECO:0000313" key="2">
    <source>
        <dbReference type="EMBL" id="MFC4307566.1"/>
    </source>
</evidence>
<keyword evidence="3" id="KW-1185">Reference proteome</keyword>
<dbReference type="InterPro" id="IPR001563">
    <property type="entry name" value="Peptidase_S10"/>
</dbReference>